<sequence length="618" mass="66565">MAERLKGVLGWTGIAVLVGAVVLMVPRLFGLDEDVAAGQDLSPLIVAALVLGLAAGGFVTLRFPDGHGDRGTGRPDLVGAIVRVAAVLAGFALVWATYPTRHLAPAVRNGDYRMFPGMVTELWIGVCLVALGLVLLCSGSSLLLPQSWKRALTGLTAGILAVILLWGMTPPLTRFLMVEHAVAKTVGDPAPVPADISRVGWSWQPEHRVMGVERGPRGPIVRYADGFVALDGADGEELWTYRLPYARQVETGVFAGDERYAYLLYVAEPELETRTMVVLDTATGEVVRNAPMPELGEDAPSKGPHLTPDLRVFLVQEDGGAVVVAHATDSAERIWEFPLEDSTPERLCRWDGNDGIREHGDRVLVARLCLDEEHLPDHDRSAALANMDVPDDAVESVVALDTATGQQVWRREWTPDDLSTGDLPYVGGTREGRGAEPVAVTEGGTFTLATGEPVRVRPEKPGDPRRHRDHTLAIDTAGAVVLREAVLRLEEAEKPALVLRTDAAGEVVQRTELAPDIVGRYLESVHVLDEVLVAPHVERDDSTENPIRALAAVPLGAEVGEDDLVWIDFGGERLPETPDSRQTQALHRTLAVPGAVVSYVIDPNESGSDLSPLHGLVP</sequence>
<dbReference type="SUPFAM" id="SSF50969">
    <property type="entry name" value="YVTN repeat-like/Quinoprotein amine dehydrogenase"/>
    <property type="match status" value="1"/>
</dbReference>
<reference evidence="3 4" key="1">
    <citation type="submission" date="2020-07" db="EMBL/GenBank/DDBJ databases">
        <title>Sequencing the genomes of 1000 actinobacteria strains.</title>
        <authorList>
            <person name="Klenk H.-P."/>
        </authorList>
    </citation>
    <scope>NUCLEOTIDE SEQUENCE [LARGE SCALE GENOMIC DNA]</scope>
    <source>
        <strain evidence="3 4">CXB654</strain>
    </source>
</reference>
<feature type="domain" description="Pyrrolo-quinoline quinone repeat" evidence="2">
    <location>
        <begin position="227"/>
        <end position="341"/>
    </location>
</feature>
<dbReference type="InterPro" id="IPR011044">
    <property type="entry name" value="Quino_amine_DH_bsu"/>
</dbReference>
<proteinExistence type="predicted"/>
<organism evidence="3 4">
    <name type="scientific">Spinactinospora alkalitolerans</name>
    <dbReference type="NCBI Taxonomy" id="687207"/>
    <lineage>
        <taxon>Bacteria</taxon>
        <taxon>Bacillati</taxon>
        <taxon>Actinomycetota</taxon>
        <taxon>Actinomycetes</taxon>
        <taxon>Streptosporangiales</taxon>
        <taxon>Nocardiopsidaceae</taxon>
        <taxon>Spinactinospora</taxon>
    </lineage>
</organism>
<keyword evidence="1" id="KW-0472">Membrane</keyword>
<keyword evidence="1" id="KW-0812">Transmembrane</keyword>
<accession>A0A852TVZ5</accession>
<keyword evidence="4" id="KW-1185">Reference proteome</keyword>
<dbReference type="Proteomes" id="UP000589036">
    <property type="component" value="Unassembled WGS sequence"/>
</dbReference>
<feature type="transmembrane region" description="Helical" evidence="1">
    <location>
        <begin position="76"/>
        <end position="98"/>
    </location>
</feature>
<dbReference type="InterPro" id="IPR002372">
    <property type="entry name" value="PQQ_rpt_dom"/>
</dbReference>
<feature type="transmembrane region" description="Helical" evidence="1">
    <location>
        <begin position="41"/>
        <end position="64"/>
    </location>
</feature>
<comment type="caution">
    <text evidence="3">The sequence shown here is derived from an EMBL/GenBank/DDBJ whole genome shotgun (WGS) entry which is preliminary data.</text>
</comment>
<feature type="transmembrane region" description="Helical" evidence="1">
    <location>
        <begin position="122"/>
        <end position="144"/>
    </location>
</feature>
<dbReference type="EMBL" id="JACCCC010000001">
    <property type="protein sequence ID" value="NYE47565.1"/>
    <property type="molecule type" value="Genomic_DNA"/>
</dbReference>
<feature type="transmembrane region" description="Helical" evidence="1">
    <location>
        <begin position="7"/>
        <end position="29"/>
    </location>
</feature>
<keyword evidence="1" id="KW-1133">Transmembrane helix</keyword>
<dbReference type="Gene3D" id="2.130.10.10">
    <property type="entry name" value="YVTN repeat-like/Quinoprotein amine dehydrogenase"/>
    <property type="match status" value="1"/>
</dbReference>
<dbReference type="RefSeq" id="WP_179643481.1">
    <property type="nucleotide sequence ID" value="NZ_BAAAYY010000015.1"/>
</dbReference>
<evidence type="ECO:0000313" key="3">
    <source>
        <dbReference type="EMBL" id="NYE47565.1"/>
    </source>
</evidence>
<evidence type="ECO:0000256" key="1">
    <source>
        <dbReference type="SAM" id="Phobius"/>
    </source>
</evidence>
<evidence type="ECO:0000313" key="4">
    <source>
        <dbReference type="Proteomes" id="UP000589036"/>
    </source>
</evidence>
<evidence type="ECO:0000259" key="2">
    <source>
        <dbReference type="Pfam" id="PF13360"/>
    </source>
</evidence>
<dbReference type="AlphaFoldDB" id="A0A852TVZ5"/>
<dbReference type="InterPro" id="IPR015943">
    <property type="entry name" value="WD40/YVTN_repeat-like_dom_sf"/>
</dbReference>
<gene>
    <name evidence="3" type="ORF">HDA32_002685</name>
</gene>
<feature type="transmembrane region" description="Helical" evidence="1">
    <location>
        <begin position="151"/>
        <end position="168"/>
    </location>
</feature>
<protein>
    <submittedName>
        <fullName evidence="3">Uncharacterized protein YjeT (DUF2065 family)</fullName>
    </submittedName>
</protein>
<name>A0A852TVZ5_9ACTN</name>
<dbReference type="Pfam" id="PF13360">
    <property type="entry name" value="PQQ_2"/>
    <property type="match status" value="1"/>
</dbReference>